<organism evidence="1 2">
    <name type="scientific">Orbilia blumenaviensis</name>
    <dbReference type="NCBI Taxonomy" id="1796055"/>
    <lineage>
        <taxon>Eukaryota</taxon>
        <taxon>Fungi</taxon>
        <taxon>Dikarya</taxon>
        <taxon>Ascomycota</taxon>
        <taxon>Pezizomycotina</taxon>
        <taxon>Orbiliomycetes</taxon>
        <taxon>Orbiliales</taxon>
        <taxon>Orbiliaceae</taxon>
        <taxon>Orbilia</taxon>
    </lineage>
</organism>
<keyword evidence="2" id="KW-1185">Reference proteome</keyword>
<dbReference type="Proteomes" id="UP001373714">
    <property type="component" value="Unassembled WGS sequence"/>
</dbReference>
<evidence type="ECO:0000313" key="2">
    <source>
        <dbReference type="Proteomes" id="UP001373714"/>
    </source>
</evidence>
<protein>
    <submittedName>
        <fullName evidence="1">Uncharacterized protein</fullName>
    </submittedName>
</protein>
<accession>A0AAV9VEH5</accession>
<dbReference type="AlphaFoldDB" id="A0AAV9VEH5"/>
<gene>
    <name evidence="1" type="ORF">TWF730_006369</name>
</gene>
<name>A0AAV9VEH5_9PEZI</name>
<proteinExistence type="predicted"/>
<reference evidence="1 2" key="1">
    <citation type="submission" date="2019-10" db="EMBL/GenBank/DDBJ databases">
        <authorList>
            <person name="Palmer J.M."/>
        </authorList>
    </citation>
    <scope>NUCLEOTIDE SEQUENCE [LARGE SCALE GENOMIC DNA]</scope>
    <source>
        <strain evidence="1 2">TWF730</strain>
    </source>
</reference>
<evidence type="ECO:0000313" key="1">
    <source>
        <dbReference type="EMBL" id="KAK6360219.1"/>
    </source>
</evidence>
<sequence>MKEEIFRKYRKGLVTEIKFAKGGEPGEKRYKISLAQIQHLKLRKLQSELAKDAIYLFMKKEFPDSADSREENWEKHLKDYNKSFIQF</sequence>
<comment type="caution">
    <text evidence="1">The sequence shown here is derived from an EMBL/GenBank/DDBJ whole genome shotgun (WGS) entry which is preliminary data.</text>
</comment>
<dbReference type="EMBL" id="JAVHNS010000003">
    <property type="protein sequence ID" value="KAK6360219.1"/>
    <property type="molecule type" value="Genomic_DNA"/>
</dbReference>